<gene>
    <name evidence="1" type="ORF">MERR_LOCUS34023</name>
</gene>
<organism evidence="1 2">
    <name type="scientific">Microthlaspi erraticum</name>
    <dbReference type="NCBI Taxonomy" id="1685480"/>
    <lineage>
        <taxon>Eukaryota</taxon>
        <taxon>Viridiplantae</taxon>
        <taxon>Streptophyta</taxon>
        <taxon>Embryophyta</taxon>
        <taxon>Tracheophyta</taxon>
        <taxon>Spermatophyta</taxon>
        <taxon>Magnoliopsida</taxon>
        <taxon>eudicotyledons</taxon>
        <taxon>Gunneridae</taxon>
        <taxon>Pentapetalae</taxon>
        <taxon>rosids</taxon>
        <taxon>malvids</taxon>
        <taxon>Brassicales</taxon>
        <taxon>Brassicaceae</taxon>
        <taxon>Coluteocarpeae</taxon>
        <taxon>Microthlaspi</taxon>
    </lineage>
</organism>
<sequence>MIIPSTGYMELEPELEPDGAKHVELEPDGVKEIKLEVEEKLCVMDKLVANQELAAKKKLVLKDTLAAPMGLVNHSGVNLEPRWRKHDPEFWFIIP</sequence>
<protein>
    <submittedName>
        <fullName evidence="1">Uncharacterized protein</fullName>
    </submittedName>
</protein>
<evidence type="ECO:0000313" key="2">
    <source>
        <dbReference type="Proteomes" id="UP000467841"/>
    </source>
</evidence>
<accession>A0A6D2K514</accession>
<dbReference type="Proteomes" id="UP000467841">
    <property type="component" value="Unassembled WGS sequence"/>
</dbReference>
<reference evidence="1" key="1">
    <citation type="submission" date="2020-01" db="EMBL/GenBank/DDBJ databases">
        <authorList>
            <person name="Mishra B."/>
        </authorList>
    </citation>
    <scope>NUCLEOTIDE SEQUENCE [LARGE SCALE GENOMIC DNA]</scope>
</reference>
<dbReference type="AlphaFoldDB" id="A0A6D2K514"/>
<name>A0A6D2K514_9BRAS</name>
<dbReference type="EMBL" id="CACVBM020001355">
    <property type="protein sequence ID" value="CAA7046788.1"/>
    <property type="molecule type" value="Genomic_DNA"/>
</dbReference>
<proteinExistence type="predicted"/>
<keyword evidence="2" id="KW-1185">Reference proteome</keyword>
<evidence type="ECO:0000313" key="1">
    <source>
        <dbReference type="EMBL" id="CAA7046788.1"/>
    </source>
</evidence>
<comment type="caution">
    <text evidence="1">The sequence shown here is derived from an EMBL/GenBank/DDBJ whole genome shotgun (WGS) entry which is preliminary data.</text>
</comment>